<dbReference type="SUPFAM" id="SSF51735">
    <property type="entry name" value="NAD(P)-binding Rossmann-fold domains"/>
    <property type="match status" value="1"/>
</dbReference>
<dbReference type="InterPro" id="IPR036291">
    <property type="entry name" value="NAD(P)-bd_dom_sf"/>
</dbReference>
<organism evidence="3 4">
    <name type="scientific">Cohnella ginsengisoli</name>
    <dbReference type="NCBI Taxonomy" id="425004"/>
    <lineage>
        <taxon>Bacteria</taxon>
        <taxon>Bacillati</taxon>
        <taxon>Bacillota</taxon>
        <taxon>Bacilli</taxon>
        <taxon>Bacillales</taxon>
        <taxon>Paenibacillaceae</taxon>
        <taxon>Cohnella</taxon>
    </lineage>
</organism>
<proteinExistence type="predicted"/>
<comment type="caution">
    <text evidence="3">The sequence shown here is derived from an EMBL/GenBank/DDBJ whole genome shotgun (WGS) entry which is preliminary data.</text>
</comment>
<dbReference type="AlphaFoldDB" id="A0A9X4QR75"/>
<keyword evidence="4" id="KW-1185">Reference proteome</keyword>
<evidence type="ECO:0000313" key="3">
    <source>
        <dbReference type="EMBL" id="MDG0795336.1"/>
    </source>
</evidence>
<feature type="domain" description="NAD-dependent epimerase/dehydratase" evidence="2">
    <location>
        <begin position="15"/>
        <end position="167"/>
    </location>
</feature>
<evidence type="ECO:0000256" key="1">
    <source>
        <dbReference type="SAM" id="MobiDB-lite"/>
    </source>
</evidence>
<dbReference type="EMBL" id="JAPDHZ010000008">
    <property type="protein sequence ID" value="MDG0795336.1"/>
    <property type="molecule type" value="Genomic_DNA"/>
</dbReference>
<feature type="compositionally biased region" description="Basic and acidic residues" evidence="1">
    <location>
        <begin position="313"/>
        <end position="324"/>
    </location>
</feature>
<dbReference type="InterPro" id="IPR001509">
    <property type="entry name" value="Epimerase_deHydtase"/>
</dbReference>
<dbReference type="InterPro" id="IPR050177">
    <property type="entry name" value="Lipid_A_modif_metabolic_enz"/>
</dbReference>
<dbReference type="PANTHER" id="PTHR43245">
    <property type="entry name" value="BIFUNCTIONAL POLYMYXIN RESISTANCE PROTEIN ARNA"/>
    <property type="match status" value="1"/>
</dbReference>
<feature type="compositionally biased region" description="Basic and acidic residues" evidence="1">
    <location>
        <begin position="332"/>
        <end position="341"/>
    </location>
</feature>
<name>A0A9X4QR75_9BACL</name>
<feature type="region of interest" description="Disordered" evidence="1">
    <location>
        <begin position="313"/>
        <end position="341"/>
    </location>
</feature>
<protein>
    <submittedName>
        <fullName evidence="3">NAD-dependent epimerase/dehydratase family protein</fullName>
    </submittedName>
</protein>
<evidence type="ECO:0000259" key="2">
    <source>
        <dbReference type="Pfam" id="PF01370"/>
    </source>
</evidence>
<gene>
    <name evidence="3" type="ORF">OMP38_34310</name>
</gene>
<dbReference type="Pfam" id="PF01370">
    <property type="entry name" value="Epimerase"/>
    <property type="match status" value="1"/>
</dbReference>
<dbReference type="Gene3D" id="3.40.50.720">
    <property type="entry name" value="NAD(P)-binding Rossmann-like Domain"/>
    <property type="match status" value="1"/>
</dbReference>
<sequence length="482" mass="54159">MSEREGSPEKRPVVALTGASGYIGRNLLQRLTPFADVIALSRGGGEGRETEPHTSWRSCDLFSLIDAERGLAGADYAVYLVHSMLPSAKLTQARFEDMDVLLADHFARAASRNGVRQIVYLSGIIPPDVPPSELSRHLRSRLEVEKVLASYGVPVTTLRAGLIVGPEGSSFPILLKLVRRLPFMILPKWTRTRTHAIALPEVLDALTATIGRTDLYRRAIDIGGPDVMTYKQMLGQTAEALGKKRLFIPFPAFSVYLSRLWLALITGTPKEMAYPLIESLVHPMVARNESRESGIGEGVITFRRAAEDAIREERERQLGKDRPTGRQKRKPGKVERAAKSDVRSVQRVRLPAGMDGDAAAKSYLSWLNRAAGPLIKVVHDKKDIYRIRIAGRKAPLLELTYAEERSSPTRALYYITGGSFSSRKETHRGRLEFLQVPDSDECIIAIHDYLPALPWFLYKYTQAKIHLWVMYAFKRYLKKRIR</sequence>
<evidence type="ECO:0000313" key="4">
    <source>
        <dbReference type="Proteomes" id="UP001153387"/>
    </source>
</evidence>
<accession>A0A9X4QR75</accession>
<reference evidence="3 4" key="1">
    <citation type="submission" date="2022-10" db="EMBL/GenBank/DDBJ databases">
        <title>Comparative genomic analysis of Cohnella hashimotonis sp. nov., isolated from the International Space Station.</title>
        <authorList>
            <person name="Simpson A."/>
            <person name="Venkateswaran K."/>
        </authorList>
    </citation>
    <scope>NUCLEOTIDE SEQUENCE [LARGE SCALE GENOMIC DNA]</scope>
    <source>
        <strain evidence="3 4">DSM 18997</strain>
    </source>
</reference>
<dbReference type="Proteomes" id="UP001153387">
    <property type="component" value="Unassembled WGS sequence"/>
</dbReference>
<dbReference type="RefSeq" id="WP_277569003.1">
    <property type="nucleotide sequence ID" value="NZ_JAPDHZ010000008.1"/>
</dbReference>